<protein>
    <submittedName>
        <fullName evidence="1">Uncharacterized protein</fullName>
    </submittedName>
</protein>
<dbReference type="SUPFAM" id="SSF50249">
    <property type="entry name" value="Nucleic acid-binding proteins"/>
    <property type="match status" value="1"/>
</dbReference>
<dbReference type="Proteomes" id="UP001341840">
    <property type="component" value="Unassembled WGS sequence"/>
</dbReference>
<dbReference type="EMBL" id="JASCZI010121056">
    <property type="protein sequence ID" value="MED6159316.1"/>
    <property type="molecule type" value="Genomic_DNA"/>
</dbReference>
<keyword evidence="2" id="KW-1185">Reference proteome</keyword>
<proteinExistence type="predicted"/>
<name>A0ABU6UDH0_9FABA</name>
<organism evidence="1 2">
    <name type="scientific">Stylosanthes scabra</name>
    <dbReference type="NCBI Taxonomy" id="79078"/>
    <lineage>
        <taxon>Eukaryota</taxon>
        <taxon>Viridiplantae</taxon>
        <taxon>Streptophyta</taxon>
        <taxon>Embryophyta</taxon>
        <taxon>Tracheophyta</taxon>
        <taxon>Spermatophyta</taxon>
        <taxon>Magnoliopsida</taxon>
        <taxon>eudicotyledons</taxon>
        <taxon>Gunneridae</taxon>
        <taxon>Pentapetalae</taxon>
        <taxon>rosids</taxon>
        <taxon>fabids</taxon>
        <taxon>Fabales</taxon>
        <taxon>Fabaceae</taxon>
        <taxon>Papilionoideae</taxon>
        <taxon>50 kb inversion clade</taxon>
        <taxon>dalbergioids sensu lato</taxon>
        <taxon>Dalbergieae</taxon>
        <taxon>Pterocarpus clade</taxon>
        <taxon>Stylosanthes</taxon>
    </lineage>
</organism>
<gene>
    <name evidence="1" type="ORF">PIB30_117492</name>
</gene>
<dbReference type="Gene3D" id="2.40.50.140">
    <property type="entry name" value="Nucleic acid-binding proteins"/>
    <property type="match status" value="1"/>
</dbReference>
<dbReference type="CDD" id="cd04481">
    <property type="entry name" value="RPA1_DBD_B_like"/>
    <property type="match status" value="1"/>
</dbReference>
<evidence type="ECO:0000313" key="2">
    <source>
        <dbReference type="Proteomes" id="UP001341840"/>
    </source>
</evidence>
<comment type="caution">
    <text evidence="1">The sequence shown here is derived from an EMBL/GenBank/DDBJ whole genome shotgun (WGS) entry which is preliminary data.</text>
</comment>
<reference evidence="1 2" key="1">
    <citation type="journal article" date="2023" name="Plants (Basel)">
        <title>Bridging the Gap: Combining Genomics and Transcriptomics Approaches to Understand Stylosanthes scabra, an Orphan Legume from the Brazilian Caatinga.</title>
        <authorList>
            <person name="Ferreira-Neto J.R.C."/>
            <person name="da Silva M.D."/>
            <person name="Binneck E."/>
            <person name="de Melo N.F."/>
            <person name="da Silva R.H."/>
            <person name="de Melo A.L.T.M."/>
            <person name="Pandolfi V."/>
            <person name="Bustamante F.O."/>
            <person name="Brasileiro-Vidal A.C."/>
            <person name="Benko-Iseppon A.M."/>
        </authorList>
    </citation>
    <scope>NUCLEOTIDE SEQUENCE [LARGE SCALE GENOMIC DNA]</scope>
    <source>
        <tissue evidence="1">Leaves</tissue>
    </source>
</reference>
<sequence>MSTWDNQIKEFTMYNMKHFVVVDNKARVRASQLRLSLLFCNRTEVQEVDIPAFPLEAFRFRTIPELIGSTVVIENELFDMVAEVVGKEDPKDLVTSTGMETKRMAINLQDLEKNNIRCVLFGPCVDDLAPLMAEERTEPLIVVLHFFRVNRWDGKTSVQSHFDISTVRVDSSLKEIQEFRNR</sequence>
<evidence type="ECO:0000313" key="1">
    <source>
        <dbReference type="EMBL" id="MED6159316.1"/>
    </source>
</evidence>
<dbReference type="InterPro" id="IPR012340">
    <property type="entry name" value="NA-bd_OB-fold"/>
</dbReference>
<accession>A0ABU6UDH0</accession>